<dbReference type="OrthoDB" id="6237064at2759"/>
<keyword evidence="1" id="KW-0472">Membrane</keyword>
<evidence type="ECO:0000256" key="1">
    <source>
        <dbReference type="SAM" id="Phobius"/>
    </source>
</evidence>
<proteinExistence type="predicted"/>
<keyword evidence="1" id="KW-0812">Transmembrane</keyword>
<accession>A0A8S9YAJ3</accession>
<keyword evidence="1" id="KW-1133">Transmembrane helix</keyword>
<gene>
    <name evidence="2" type="ORF">EG68_10934</name>
</gene>
<comment type="caution">
    <text evidence="2">The sequence shown here is derived from an EMBL/GenBank/DDBJ whole genome shotgun (WGS) entry which is preliminary data.</text>
</comment>
<evidence type="ECO:0000313" key="3">
    <source>
        <dbReference type="Proteomes" id="UP000822476"/>
    </source>
</evidence>
<dbReference type="EMBL" id="JTDE01022135">
    <property type="protein sequence ID" value="KAF7232023.1"/>
    <property type="molecule type" value="Genomic_DNA"/>
</dbReference>
<protein>
    <submittedName>
        <fullName evidence="2">Uncharacterized protein</fullName>
    </submittedName>
</protein>
<reference evidence="2" key="1">
    <citation type="submission" date="2019-07" db="EMBL/GenBank/DDBJ databases">
        <title>Annotation for the trematode Paragonimus miyazaki's.</title>
        <authorList>
            <person name="Choi Y.-J."/>
        </authorList>
    </citation>
    <scope>NUCLEOTIDE SEQUENCE</scope>
    <source>
        <strain evidence="2">Japan</strain>
    </source>
</reference>
<dbReference type="AlphaFoldDB" id="A0A8S9YAJ3"/>
<feature type="transmembrane region" description="Helical" evidence="1">
    <location>
        <begin position="21"/>
        <end position="41"/>
    </location>
</feature>
<keyword evidence="3" id="KW-1185">Reference proteome</keyword>
<evidence type="ECO:0000313" key="2">
    <source>
        <dbReference type="EMBL" id="KAF7232023.1"/>
    </source>
</evidence>
<sequence>MLNLGAQTVIYPKRGIMFYQLLLVFSKILKAIAYFAMFEILKRFQTVSILLILKLSFDFISTSKAFFNWTGHSEIRMVSDC</sequence>
<name>A0A8S9YAJ3_9TREM</name>
<organism evidence="2 3">
    <name type="scientific">Paragonimus skrjabini miyazakii</name>
    <dbReference type="NCBI Taxonomy" id="59628"/>
    <lineage>
        <taxon>Eukaryota</taxon>
        <taxon>Metazoa</taxon>
        <taxon>Spiralia</taxon>
        <taxon>Lophotrochozoa</taxon>
        <taxon>Platyhelminthes</taxon>
        <taxon>Trematoda</taxon>
        <taxon>Digenea</taxon>
        <taxon>Plagiorchiida</taxon>
        <taxon>Troglotremata</taxon>
        <taxon>Troglotrematidae</taxon>
        <taxon>Paragonimus</taxon>
    </lineage>
</organism>
<dbReference type="Proteomes" id="UP000822476">
    <property type="component" value="Unassembled WGS sequence"/>
</dbReference>